<evidence type="ECO:0000313" key="1">
    <source>
        <dbReference type="EMBL" id="CAI9934038.1"/>
    </source>
</evidence>
<gene>
    <name evidence="1" type="ORF">HINF_LOCUS21683</name>
    <name evidence="2" type="ORF">HINF_LOCUS79329</name>
</gene>
<comment type="caution">
    <text evidence="1">The sequence shown here is derived from an EMBL/GenBank/DDBJ whole genome shotgun (WGS) entry which is preliminary data.</text>
</comment>
<proteinExistence type="predicted"/>
<reference evidence="2 3" key="2">
    <citation type="submission" date="2024-07" db="EMBL/GenBank/DDBJ databases">
        <authorList>
            <person name="Akdeniz Z."/>
        </authorList>
    </citation>
    <scope>NUCLEOTIDE SEQUENCE [LARGE SCALE GENOMIC DNA]</scope>
</reference>
<dbReference type="EMBL" id="CAXDID020001200">
    <property type="protein sequence ID" value="CAL6117155.1"/>
    <property type="molecule type" value="Genomic_DNA"/>
</dbReference>
<dbReference type="EMBL" id="CATOUU010000556">
    <property type="protein sequence ID" value="CAI9934038.1"/>
    <property type="molecule type" value="Genomic_DNA"/>
</dbReference>
<name>A0AA86PAT8_9EUKA</name>
<organism evidence="1">
    <name type="scientific">Hexamita inflata</name>
    <dbReference type="NCBI Taxonomy" id="28002"/>
    <lineage>
        <taxon>Eukaryota</taxon>
        <taxon>Metamonada</taxon>
        <taxon>Diplomonadida</taxon>
        <taxon>Hexamitidae</taxon>
        <taxon>Hexamitinae</taxon>
        <taxon>Hexamita</taxon>
    </lineage>
</organism>
<evidence type="ECO:0000313" key="3">
    <source>
        <dbReference type="Proteomes" id="UP001642409"/>
    </source>
</evidence>
<evidence type="ECO:0000313" key="2">
    <source>
        <dbReference type="EMBL" id="CAL6117155.1"/>
    </source>
</evidence>
<protein>
    <submittedName>
        <fullName evidence="2">Hypothetical_protein</fullName>
    </submittedName>
</protein>
<dbReference type="Proteomes" id="UP001642409">
    <property type="component" value="Unassembled WGS sequence"/>
</dbReference>
<dbReference type="AlphaFoldDB" id="A0AA86PAT8"/>
<reference evidence="1" key="1">
    <citation type="submission" date="2023-06" db="EMBL/GenBank/DDBJ databases">
        <authorList>
            <person name="Kurt Z."/>
        </authorList>
    </citation>
    <scope>NUCLEOTIDE SEQUENCE</scope>
</reference>
<accession>A0AA86PAT8</accession>
<sequence>MYFMRYYNTKINIGIPGVWQINIWCNDLVNIEHPARVYFASVPIQQFADIWNSEHGQFFAGQVRVKRLQADRNESVVQREQRVYLFQRVPELHADAQLGPGVCEWHEPHRGQQLVFRSNWNHRSALRYLPNRKRCLRFMPPRASFRNTSRWNAPVHLSI</sequence>
<keyword evidence="3" id="KW-1185">Reference proteome</keyword>